<dbReference type="InterPro" id="IPR052718">
    <property type="entry name" value="NmrA-type_oxidoreductase"/>
</dbReference>
<dbReference type="PATRIC" id="fig|301148.3.peg.3362"/>
<dbReference type="AlphaFoldDB" id="A0A150M4P5"/>
<dbReference type="PANTHER" id="PTHR47129">
    <property type="entry name" value="QUINONE OXIDOREDUCTASE 2"/>
    <property type="match status" value="1"/>
</dbReference>
<dbReference type="InterPro" id="IPR036291">
    <property type="entry name" value="NAD(P)-bd_dom_sf"/>
</dbReference>
<feature type="domain" description="NmrA-like" evidence="1">
    <location>
        <begin position="25"/>
        <end position="277"/>
    </location>
</feature>
<comment type="caution">
    <text evidence="2">The sequence shown here is derived from an EMBL/GenBank/DDBJ whole genome shotgun (WGS) entry which is preliminary data.</text>
</comment>
<dbReference type="SUPFAM" id="SSF51735">
    <property type="entry name" value="NAD(P)-binding Rossmann-fold domains"/>
    <property type="match status" value="1"/>
</dbReference>
<dbReference type="STRING" id="301148.B4135_0140"/>
<dbReference type="Proteomes" id="UP000075683">
    <property type="component" value="Unassembled WGS sequence"/>
</dbReference>
<dbReference type="Pfam" id="PF05368">
    <property type="entry name" value="NmrA"/>
    <property type="match status" value="1"/>
</dbReference>
<evidence type="ECO:0000313" key="3">
    <source>
        <dbReference type="Proteomes" id="UP000075683"/>
    </source>
</evidence>
<dbReference type="InterPro" id="IPR008030">
    <property type="entry name" value="NmrA-like"/>
</dbReference>
<sequence>MMIFWIPPPDMIPFKKLQKEGEMSMSIAVTGATGQLGGLVIRHLLKKVPASEIIAVVRDVEKASALAGQGVEVRQGDYNHPESLQKAFAGVSKLLFISSPDADDTLRIVQHANVVKAARDAGVKHIAYTGYAFAEEAKLPLAHVHLATEHAIRTTNIPYTFLRNALYTELFVNEGLRASAESGTLITNAGSGIVNSATRHDLALAAATVLTEEGHENKTYNLVSNQPWTFDDLARILSEVSGKKVVHQSVSFEEEKTILIKAGVPEPFAELTAVIYDAVAKGETSKTSDDLQKLIGTLTPLKETVKQALNI</sequence>
<dbReference type="EMBL" id="LQYT01000038">
    <property type="protein sequence ID" value="KYD19493.1"/>
    <property type="molecule type" value="Genomic_DNA"/>
</dbReference>
<reference evidence="2 3" key="1">
    <citation type="submission" date="2016-01" db="EMBL/GenBank/DDBJ databases">
        <title>Draft Genome Sequences of Seven Thermophilic Sporeformers Isolated from Foods.</title>
        <authorList>
            <person name="Berendsen E.M."/>
            <person name="Wells-Bennik M.H."/>
            <person name="Krawcyk A.O."/>
            <person name="De Jong A."/>
            <person name="Holsappel S."/>
            <person name="Eijlander R.T."/>
            <person name="Kuipers O.P."/>
        </authorList>
    </citation>
    <scope>NUCLEOTIDE SEQUENCE [LARGE SCALE GENOMIC DNA]</scope>
    <source>
        <strain evidence="2 3">B4135</strain>
    </source>
</reference>
<organism evidence="2 3">
    <name type="scientific">Caldibacillus debilis</name>
    <dbReference type="NCBI Taxonomy" id="301148"/>
    <lineage>
        <taxon>Bacteria</taxon>
        <taxon>Bacillati</taxon>
        <taxon>Bacillota</taxon>
        <taxon>Bacilli</taxon>
        <taxon>Bacillales</taxon>
        <taxon>Bacillaceae</taxon>
        <taxon>Caldibacillus</taxon>
    </lineage>
</organism>
<dbReference type="PANTHER" id="PTHR47129:SF1">
    <property type="entry name" value="NMRA-LIKE DOMAIN-CONTAINING PROTEIN"/>
    <property type="match status" value="1"/>
</dbReference>
<proteinExistence type="predicted"/>
<evidence type="ECO:0000259" key="1">
    <source>
        <dbReference type="Pfam" id="PF05368"/>
    </source>
</evidence>
<accession>A0A150M4P5</accession>
<protein>
    <recommendedName>
        <fullName evidence="1">NmrA-like domain-containing protein</fullName>
    </recommendedName>
</protein>
<evidence type="ECO:0000313" key="2">
    <source>
        <dbReference type="EMBL" id="KYD19493.1"/>
    </source>
</evidence>
<dbReference type="Gene3D" id="3.40.50.720">
    <property type="entry name" value="NAD(P)-binding Rossmann-like Domain"/>
    <property type="match status" value="1"/>
</dbReference>
<dbReference type="CDD" id="cd05269">
    <property type="entry name" value="TMR_SDR_a"/>
    <property type="match status" value="1"/>
</dbReference>
<dbReference type="Gene3D" id="3.90.25.10">
    <property type="entry name" value="UDP-galactose 4-epimerase, domain 1"/>
    <property type="match status" value="1"/>
</dbReference>
<gene>
    <name evidence="2" type="ORF">B4135_0140</name>
</gene>
<name>A0A150M4P5_9BACI</name>